<keyword evidence="1" id="KW-1133">Transmembrane helix</keyword>
<sequence>MWRDEPEVGKEVYLSWTKGSWTLWKRSVDGEVLLHGAWVPRTSSVRLLAFCSDTLLWRWEKAAIRLAEFPVEHLLYLLPVPSPEVQSCPTIPMERWKRYPLPKNMRGHGLAIEVDDTGAASTAHDCFCGEHRGVFVPLRSTLGGASGDARELLLVVSAVYSILWTILARRFFLVSVYPPWSRT</sequence>
<reference evidence="3" key="1">
    <citation type="submission" date="2016-11" db="UniProtKB">
        <authorList>
            <consortium name="WormBaseParasite"/>
        </authorList>
    </citation>
    <scope>IDENTIFICATION</scope>
</reference>
<evidence type="ECO:0000313" key="2">
    <source>
        <dbReference type="Proteomes" id="UP000095287"/>
    </source>
</evidence>
<proteinExistence type="predicted"/>
<evidence type="ECO:0000313" key="3">
    <source>
        <dbReference type="WBParaSite" id="L893_g22347.t1"/>
    </source>
</evidence>
<dbReference type="Proteomes" id="UP000095287">
    <property type="component" value="Unplaced"/>
</dbReference>
<keyword evidence="2" id="KW-1185">Reference proteome</keyword>
<dbReference type="WBParaSite" id="L893_g22347.t1">
    <property type="protein sequence ID" value="L893_g22347.t1"/>
    <property type="gene ID" value="L893_g22347"/>
</dbReference>
<keyword evidence="1" id="KW-0472">Membrane</keyword>
<accession>A0A1I7Z3B1</accession>
<protein>
    <submittedName>
        <fullName evidence="3">Agenet domain-containing protein</fullName>
    </submittedName>
</protein>
<evidence type="ECO:0000256" key="1">
    <source>
        <dbReference type="SAM" id="Phobius"/>
    </source>
</evidence>
<keyword evidence="1" id="KW-0812">Transmembrane</keyword>
<organism evidence="2 3">
    <name type="scientific">Steinernema glaseri</name>
    <dbReference type="NCBI Taxonomy" id="37863"/>
    <lineage>
        <taxon>Eukaryota</taxon>
        <taxon>Metazoa</taxon>
        <taxon>Ecdysozoa</taxon>
        <taxon>Nematoda</taxon>
        <taxon>Chromadorea</taxon>
        <taxon>Rhabditida</taxon>
        <taxon>Tylenchina</taxon>
        <taxon>Panagrolaimomorpha</taxon>
        <taxon>Strongyloidoidea</taxon>
        <taxon>Steinernematidae</taxon>
        <taxon>Steinernema</taxon>
    </lineage>
</organism>
<name>A0A1I7Z3B1_9BILA</name>
<feature type="transmembrane region" description="Helical" evidence="1">
    <location>
        <begin position="152"/>
        <end position="172"/>
    </location>
</feature>
<dbReference type="AlphaFoldDB" id="A0A1I7Z3B1"/>